<keyword evidence="4 13" id="KW-0812">Transmembrane</keyword>
<feature type="transmembrane region" description="Helical" evidence="13">
    <location>
        <begin position="353"/>
        <end position="378"/>
    </location>
</feature>
<evidence type="ECO:0000256" key="3">
    <source>
        <dbReference type="ARBA" id="ARBA00022475"/>
    </source>
</evidence>
<dbReference type="AlphaFoldDB" id="A0A9Q8P3G7"/>
<evidence type="ECO:0000256" key="11">
    <source>
        <dbReference type="ARBA" id="ARBA00077167"/>
    </source>
</evidence>
<dbReference type="Gene3D" id="1.20.1250.20">
    <property type="entry name" value="MFS general substrate transporter like domains"/>
    <property type="match status" value="1"/>
</dbReference>
<dbReference type="PANTHER" id="PTHR23502:SF186">
    <property type="entry name" value="MAJOR FACILITATOR SUPERFAMILY (MFS) PROFILE DOMAIN-CONTAINING PROTEIN"/>
    <property type="match status" value="1"/>
</dbReference>
<dbReference type="GO" id="GO:0022857">
    <property type="term" value="F:transmembrane transporter activity"/>
    <property type="evidence" value="ECO:0007669"/>
    <property type="project" value="InterPro"/>
</dbReference>
<feature type="transmembrane region" description="Helical" evidence="13">
    <location>
        <begin position="121"/>
        <end position="138"/>
    </location>
</feature>
<keyword evidence="5 13" id="KW-1133">Transmembrane helix</keyword>
<dbReference type="GeneID" id="71981591"/>
<feature type="transmembrane region" description="Helical" evidence="13">
    <location>
        <begin position="158"/>
        <end position="177"/>
    </location>
</feature>
<evidence type="ECO:0000313" key="15">
    <source>
        <dbReference type="EMBL" id="UJO12015.1"/>
    </source>
</evidence>
<accession>A0A9Q8P3G7</accession>
<feature type="compositionally biased region" description="Basic and acidic residues" evidence="12">
    <location>
        <begin position="601"/>
        <end position="611"/>
    </location>
</feature>
<reference evidence="15" key="1">
    <citation type="submission" date="2021-12" db="EMBL/GenBank/DDBJ databases">
        <authorList>
            <person name="Zaccaron A."/>
            <person name="Stergiopoulos I."/>
        </authorList>
    </citation>
    <scope>NUCLEOTIDE SEQUENCE</scope>
    <source>
        <strain evidence="15">Race5_Kim</strain>
    </source>
</reference>
<dbReference type="InterPro" id="IPR036259">
    <property type="entry name" value="MFS_trans_sf"/>
</dbReference>
<evidence type="ECO:0000256" key="5">
    <source>
        <dbReference type="ARBA" id="ARBA00022989"/>
    </source>
</evidence>
<feature type="transmembrane region" description="Helical" evidence="13">
    <location>
        <begin position="247"/>
        <end position="271"/>
    </location>
</feature>
<evidence type="ECO:0000256" key="10">
    <source>
        <dbReference type="ARBA" id="ARBA00069139"/>
    </source>
</evidence>
<comment type="subcellular location">
    <subcellularLocation>
        <location evidence="1">Cell membrane</location>
        <topology evidence="1">Multi-pass membrane protein</topology>
    </subcellularLocation>
</comment>
<dbReference type="Proteomes" id="UP000756132">
    <property type="component" value="Chromosome 1"/>
</dbReference>
<feature type="region of interest" description="Disordered" evidence="12">
    <location>
        <begin position="556"/>
        <end position="631"/>
    </location>
</feature>
<proteinExistence type="inferred from homology"/>
<evidence type="ECO:0000256" key="12">
    <source>
        <dbReference type="SAM" id="MobiDB-lite"/>
    </source>
</evidence>
<gene>
    <name evidence="15" type="ORF">CLAFUR5_01713</name>
</gene>
<feature type="transmembrane region" description="Helical" evidence="13">
    <location>
        <begin position="462"/>
        <end position="481"/>
    </location>
</feature>
<dbReference type="Pfam" id="PF07690">
    <property type="entry name" value="MFS_1"/>
    <property type="match status" value="1"/>
</dbReference>
<protein>
    <recommendedName>
        <fullName evidence="10">Cercosporin MFS transporter CTB4</fullName>
    </recommendedName>
    <alternativeName>
        <fullName evidence="11">Cercosporin toxin biosynthesis cluster protein 4</fullName>
    </alternativeName>
</protein>
<dbReference type="CDD" id="cd17323">
    <property type="entry name" value="MFS_Tpo1_MDR_like"/>
    <property type="match status" value="1"/>
</dbReference>
<comment type="function">
    <text evidence="9">MFS transporter; part of the gene cluster that mediates the biosynthesis of cercosporin, a light-activated, non-host-selective toxin. The perylenequinone chromophore of cercosporin absorbs light energy to attain an electronically-activated triplet state and produces active oxygen species such as the hydroxyl radical, superoxide, hydrogen peroxide or singlet oxygen upon reaction with oxygen molecules. These reactive oxygen species cause damage to various cellular components including lipids, proteins and nucleic acids. Responsible for secretion and accumulation of cercosporin, but does not play any roles in self-protection against the toxicity of cercosporin.</text>
</comment>
<keyword evidence="3" id="KW-1003">Cell membrane</keyword>
<comment type="similarity">
    <text evidence="7">Belongs to the major facilitator superfamily. CAR1 family.</text>
</comment>
<evidence type="ECO:0000256" key="8">
    <source>
        <dbReference type="ARBA" id="ARBA00038459"/>
    </source>
</evidence>
<feature type="transmembrane region" description="Helical" evidence="13">
    <location>
        <begin position="277"/>
        <end position="296"/>
    </location>
</feature>
<feature type="transmembrane region" description="Helical" evidence="13">
    <location>
        <begin position="431"/>
        <end position="450"/>
    </location>
</feature>
<evidence type="ECO:0000259" key="14">
    <source>
        <dbReference type="PROSITE" id="PS50850"/>
    </source>
</evidence>
<dbReference type="InterPro" id="IPR011701">
    <property type="entry name" value="MFS"/>
</dbReference>
<organism evidence="15 16">
    <name type="scientific">Passalora fulva</name>
    <name type="common">Tomato leaf mold</name>
    <name type="synonym">Cladosporium fulvum</name>
    <dbReference type="NCBI Taxonomy" id="5499"/>
    <lineage>
        <taxon>Eukaryota</taxon>
        <taxon>Fungi</taxon>
        <taxon>Dikarya</taxon>
        <taxon>Ascomycota</taxon>
        <taxon>Pezizomycotina</taxon>
        <taxon>Dothideomycetes</taxon>
        <taxon>Dothideomycetidae</taxon>
        <taxon>Mycosphaerellales</taxon>
        <taxon>Mycosphaerellaceae</taxon>
        <taxon>Fulvia</taxon>
    </lineage>
</organism>
<evidence type="ECO:0000256" key="4">
    <source>
        <dbReference type="ARBA" id="ARBA00022692"/>
    </source>
</evidence>
<dbReference type="PROSITE" id="PS50850">
    <property type="entry name" value="MFS"/>
    <property type="match status" value="1"/>
</dbReference>
<dbReference type="PANTHER" id="PTHR23502">
    <property type="entry name" value="MAJOR FACILITATOR SUPERFAMILY"/>
    <property type="match status" value="1"/>
</dbReference>
<evidence type="ECO:0000256" key="7">
    <source>
        <dbReference type="ARBA" id="ARBA00038347"/>
    </source>
</evidence>
<evidence type="ECO:0000313" key="16">
    <source>
        <dbReference type="Proteomes" id="UP000756132"/>
    </source>
</evidence>
<evidence type="ECO:0000256" key="13">
    <source>
        <dbReference type="SAM" id="Phobius"/>
    </source>
</evidence>
<evidence type="ECO:0000256" key="6">
    <source>
        <dbReference type="ARBA" id="ARBA00023136"/>
    </source>
</evidence>
<dbReference type="KEGG" id="ffu:CLAFUR5_01713"/>
<dbReference type="RefSeq" id="XP_047756381.1">
    <property type="nucleotide sequence ID" value="XM_047900861.1"/>
</dbReference>
<name>A0A9Q8P3G7_PASFU</name>
<comment type="similarity">
    <text evidence="8">Belongs to the major facilitator superfamily. DHA1 family. Polyamines/proton antiporter (TC 2.A.1.2.16) subfamily.</text>
</comment>
<sequence length="631" mass="68936">MIASSQIWNQYQKGLNSAAGLGLVGRSLGRRIRREVVCFRSSESTLTSFFLPLIPPPHSRFLGTMAFGESLERVLSRPTAKPYRSGNFAKDERVYLNADGHVDFGPNDIENPKVWSTARRWYITVISVSLVISATFASSAPSGTLPSISEELHVSTTASNLVTTLFLLGYCFGPLVWAPLSEFFGRRWIFYLTFKAYFAFNFLCAFTPNFAGLLVGRFLTGTLASAALSNAPGVLADLWGPIERGNAMVVFSMMTYAGPALGPVVAGFLQVTKSWRWIFYVLIWLAFGTLLPMLTIPETLPSRVLTNKARRIRKAKIPGYENVQSPAEAANQSLASIFKVALTRPWIILFDPISFLVAIYLSVIYALLYMLFTIYPIVFQQMRGWNAGVGALPLIGTMLGAFLAGGIVFYESTIGKKRMLAGIERTPEDRMPLAMIGGILFPISMFWFAWSGNFNSCPWPVVAIAGVFLSTGIVLIFVSYLNYLADSYLLFAASAIAANTVCRSAAGAAAPLFTEQMFEALGVGPAGSLIAGVACLLAPIPFLFYRYGAEIRKRSRFAPTEEGRPTNNDQAHSGDRASQGDAGGSEKEELALDEEAGVLGKDVEKTSHESDSPQQARDPYLNADGLKKAER</sequence>
<keyword evidence="6 13" id="KW-0472">Membrane</keyword>
<keyword evidence="2" id="KW-0813">Transport</keyword>
<feature type="domain" description="Major facilitator superfamily (MFS) profile" evidence="14">
    <location>
        <begin position="122"/>
        <end position="550"/>
    </location>
</feature>
<dbReference type="EMBL" id="CP090163">
    <property type="protein sequence ID" value="UJO12015.1"/>
    <property type="molecule type" value="Genomic_DNA"/>
</dbReference>
<evidence type="ECO:0000256" key="1">
    <source>
        <dbReference type="ARBA" id="ARBA00004651"/>
    </source>
</evidence>
<dbReference type="SUPFAM" id="SSF103473">
    <property type="entry name" value="MFS general substrate transporter"/>
    <property type="match status" value="1"/>
</dbReference>
<evidence type="ECO:0000256" key="9">
    <source>
        <dbReference type="ARBA" id="ARBA00053977"/>
    </source>
</evidence>
<feature type="transmembrane region" description="Helical" evidence="13">
    <location>
        <begin position="526"/>
        <end position="547"/>
    </location>
</feature>
<evidence type="ECO:0000256" key="2">
    <source>
        <dbReference type="ARBA" id="ARBA00022448"/>
    </source>
</evidence>
<dbReference type="InterPro" id="IPR020846">
    <property type="entry name" value="MFS_dom"/>
</dbReference>
<reference evidence="15" key="2">
    <citation type="journal article" date="2022" name="Microb. Genom.">
        <title>A chromosome-scale genome assembly of the tomato pathogen Cladosporium fulvum reveals a compartmentalized genome architecture and the presence of a dispensable chromosome.</title>
        <authorList>
            <person name="Zaccaron A.Z."/>
            <person name="Chen L.H."/>
            <person name="Samaras A."/>
            <person name="Stergiopoulos I."/>
        </authorList>
    </citation>
    <scope>NUCLEOTIDE SEQUENCE</scope>
    <source>
        <strain evidence="15">Race5_Kim</strain>
    </source>
</reference>
<dbReference type="FunFam" id="1.20.1250.20:FF:000011">
    <property type="entry name" value="MFS multidrug transporter, putative"/>
    <property type="match status" value="1"/>
</dbReference>
<dbReference type="OrthoDB" id="6770063at2759"/>
<keyword evidence="16" id="KW-1185">Reference proteome</keyword>
<feature type="transmembrane region" description="Helical" evidence="13">
    <location>
        <begin position="390"/>
        <end position="410"/>
    </location>
</feature>
<dbReference type="GO" id="GO:0005886">
    <property type="term" value="C:plasma membrane"/>
    <property type="evidence" value="ECO:0007669"/>
    <property type="project" value="UniProtKB-SubCell"/>
</dbReference>